<dbReference type="PANTHER" id="PTHR48208">
    <property type="entry name" value="CENTROMERE PROTEIN I"/>
    <property type="match status" value="1"/>
</dbReference>
<evidence type="ECO:0000256" key="6">
    <source>
        <dbReference type="ARBA" id="ARBA00023328"/>
    </source>
</evidence>
<dbReference type="PANTHER" id="PTHR48208:SF2">
    <property type="entry name" value="CENTROMERE PROTEIN I"/>
    <property type="match status" value="1"/>
</dbReference>
<dbReference type="CDD" id="cd22647">
    <property type="entry name" value="CTF3_NTD_HEAT"/>
    <property type="match status" value="1"/>
</dbReference>
<gene>
    <name evidence="7" type="ORF">B0T16DRAFT_405850</name>
</gene>
<dbReference type="GO" id="GO:0005634">
    <property type="term" value="C:nucleus"/>
    <property type="evidence" value="ECO:0007669"/>
    <property type="project" value="UniProtKB-SubCell"/>
</dbReference>
<protein>
    <submittedName>
        <fullName evidence="7">Mis6-domain-containing protein</fullName>
    </submittedName>
</protein>
<comment type="subcellular location">
    <subcellularLocation>
        <location evidence="2">Chromosome</location>
        <location evidence="2">Centromere</location>
    </subcellularLocation>
    <subcellularLocation>
        <location evidence="1">Nucleus</location>
    </subcellularLocation>
</comment>
<keyword evidence="5" id="KW-0539">Nucleus</keyword>
<dbReference type="AlphaFoldDB" id="A0AA39YGL1"/>
<evidence type="ECO:0000256" key="2">
    <source>
        <dbReference type="ARBA" id="ARBA00004584"/>
    </source>
</evidence>
<evidence type="ECO:0000313" key="8">
    <source>
        <dbReference type="Proteomes" id="UP001174936"/>
    </source>
</evidence>
<reference evidence="7" key="1">
    <citation type="submission" date="2023-06" db="EMBL/GenBank/DDBJ databases">
        <title>Genome-scale phylogeny and comparative genomics of the fungal order Sordariales.</title>
        <authorList>
            <consortium name="Lawrence Berkeley National Laboratory"/>
            <person name="Hensen N."/>
            <person name="Bonometti L."/>
            <person name="Westerberg I."/>
            <person name="Brannstrom I.O."/>
            <person name="Guillou S."/>
            <person name="Cros-Aarteil S."/>
            <person name="Calhoun S."/>
            <person name="Haridas S."/>
            <person name="Kuo A."/>
            <person name="Mondo S."/>
            <person name="Pangilinan J."/>
            <person name="Riley R."/>
            <person name="Labutti K."/>
            <person name="Andreopoulos B."/>
            <person name="Lipzen A."/>
            <person name="Chen C."/>
            <person name="Yanf M."/>
            <person name="Daum C."/>
            <person name="Ng V."/>
            <person name="Clum A."/>
            <person name="Steindorff A."/>
            <person name="Ohm R."/>
            <person name="Martin F."/>
            <person name="Silar P."/>
            <person name="Natvig D."/>
            <person name="Lalanne C."/>
            <person name="Gautier V."/>
            <person name="Ament-Velasquez S.L."/>
            <person name="Kruys A."/>
            <person name="Hutchinson M.I."/>
            <person name="Powell A.J."/>
            <person name="Barry K."/>
            <person name="Miller A.N."/>
            <person name="Grigoriev I.V."/>
            <person name="Debuchy R."/>
            <person name="Gladieux P."/>
            <person name="Thoren M.H."/>
            <person name="Johannesson H."/>
        </authorList>
    </citation>
    <scope>NUCLEOTIDE SEQUENCE</scope>
    <source>
        <strain evidence="7">SMH2532-1</strain>
    </source>
</reference>
<dbReference type="GO" id="GO:0000939">
    <property type="term" value="C:inner kinetochore"/>
    <property type="evidence" value="ECO:0007669"/>
    <property type="project" value="TreeGrafter"/>
</dbReference>
<accession>A0AA39YGL1</accession>
<dbReference type="Proteomes" id="UP001174936">
    <property type="component" value="Unassembled WGS sequence"/>
</dbReference>
<organism evidence="7 8">
    <name type="scientific">Cercophora newfieldiana</name>
    <dbReference type="NCBI Taxonomy" id="92897"/>
    <lineage>
        <taxon>Eukaryota</taxon>
        <taxon>Fungi</taxon>
        <taxon>Dikarya</taxon>
        <taxon>Ascomycota</taxon>
        <taxon>Pezizomycotina</taxon>
        <taxon>Sordariomycetes</taxon>
        <taxon>Sordariomycetidae</taxon>
        <taxon>Sordariales</taxon>
        <taxon>Lasiosphaeriaceae</taxon>
        <taxon>Cercophora</taxon>
    </lineage>
</organism>
<evidence type="ECO:0000256" key="5">
    <source>
        <dbReference type="ARBA" id="ARBA00023242"/>
    </source>
</evidence>
<dbReference type="Pfam" id="PF07778">
    <property type="entry name" value="CENP-I"/>
    <property type="match status" value="1"/>
</dbReference>
<evidence type="ECO:0000256" key="3">
    <source>
        <dbReference type="ARBA" id="ARBA00005470"/>
    </source>
</evidence>
<sequence>MTSAEDGGRNLGALLDDIEAASKLPAKRRKISIKNTVEDAASMLFDRGALPEELAQVVELLTLRNHLDQSSLGSLIRNLYPARKVSDEAVLRVVGALGHGQHKPSLALQSLLLRWLVMVYHLLEKTAILSQAYGVLFNLLDTAAIRPQLCHLLALVTRRKHVSPFRIQALLGLSRQTGGDPALVGLLRIFKNYYPEIIVGESTKGRAAAFKHPDPQWRGRLEEIRSQHIERYEYGARNGFAVNHALARQMKGAKLTGVPLVRTQHAQEDSITLEEIDNPDFFAENLEKIELPTQLVAVLADPLLQKLMLFRPEAESFLRISNWLAAYMNDIASGDAEPDAFLDLVDVIHEYTSNTKTLPPLLVGFIVEFFGVWDGRQKRDIVLETLSFLPLGDFREAYEQLLAPLERSILDNTPESQTSLLKFYTRLLRRWTIAMRGEADLSTLPEGSIDSLVNHVNNLSLTLTQTSPTVSTYLSILDFYQCCATLFSQRSILPHVEITTPPALLVYILLFSPSLPVLSRLCGVLADYKRSWEAVMSPPAIRQLTKREKEQINTFNGFLMDLCNCLWRGRAFVVSDLNAQGCRIPRSLEPVLESYLRGVDSDLSLASAFGLSNSPVLCMQSLAYVRELEDEETGLRARHAGPVTQASLRQLANRGGLELAWQEYRAGVLEYLEQSGFEGVPELMYSTMKNLMRTKGERVVEAEQL</sequence>
<dbReference type="EMBL" id="JAULSV010000002">
    <property type="protein sequence ID" value="KAK0652258.1"/>
    <property type="molecule type" value="Genomic_DNA"/>
</dbReference>
<comment type="similarity">
    <text evidence="3">Belongs to the CENP-I/CTF3 family.</text>
</comment>
<dbReference type="GO" id="GO:0000070">
    <property type="term" value="P:mitotic sister chromatid segregation"/>
    <property type="evidence" value="ECO:0007669"/>
    <property type="project" value="TreeGrafter"/>
</dbReference>
<evidence type="ECO:0000313" key="7">
    <source>
        <dbReference type="EMBL" id="KAK0652258.1"/>
    </source>
</evidence>
<dbReference type="GO" id="GO:0034080">
    <property type="term" value="P:CENP-A containing chromatin assembly"/>
    <property type="evidence" value="ECO:0007669"/>
    <property type="project" value="TreeGrafter"/>
</dbReference>
<keyword evidence="8" id="KW-1185">Reference proteome</keyword>
<evidence type="ECO:0000256" key="1">
    <source>
        <dbReference type="ARBA" id="ARBA00004123"/>
    </source>
</evidence>
<evidence type="ECO:0000256" key="4">
    <source>
        <dbReference type="ARBA" id="ARBA00022454"/>
    </source>
</evidence>
<name>A0AA39YGL1_9PEZI</name>
<comment type="caution">
    <text evidence="7">The sequence shown here is derived from an EMBL/GenBank/DDBJ whole genome shotgun (WGS) entry which is preliminary data.</text>
</comment>
<keyword evidence="6" id="KW-0137">Centromere</keyword>
<proteinExistence type="inferred from homology"/>
<dbReference type="InterPro" id="IPR012485">
    <property type="entry name" value="CENP-I"/>
</dbReference>
<keyword evidence="4" id="KW-0158">Chromosome</keyword>